<evidence type="ECO:0000256" key="9">
    <source>
        <dbReference type="SAM" id="MobiDB-lite"/>
    </source>
</evidence>
<feature type="region of interest" description="Disordered" evidence="9">
    <location>
        <begin position="1"/>
        <end position="24"/>
    </location>
</feature>
<dbReference type="PANTHER" id="PTHR13182:SF8">
    <property type="entry name" value="CYTOPLASMIC 60S SUBUNIT BIOGENESIS FACTOR ZNF622"/>
    <property type="match status" value="1"/>
</dbReference>
<keyword evidence="12" id="KW-1185">Reference proteome</keyword>
<sequence>MASIAASRMPAPTTSGQADTSSSHPYTCNTCQVAFRNSDLQRGHMRSDWHRYNLKRRVTSLPPISSETFTEKVLQAQASSTAEANKASYEKTCTVCARTYFSKNAYQNHVGSQKHRAKMAAAEGTTIDDASSVMSSTFSLGEPATVGEVIDSDAEDEFNEVVESIKKSNLKDAPPATPATRRPSRPHHSAEGEKEGSVKTASSVSAEAAESEEITLETALKRCLFCNYDSPSMDLNAAHMERIHGMFIPERTYLVQLDGLLGNLYEKIHEFHECLYCGKLKPTVFGLQTHMRDKGHCKIPFDTEEQQLEIGEYYDFTSTYSDLEDESDDEDELPGKKQSGGVKLKAKRPAKADIDGDEEMEEGDGWETDSSESSLDSDDLTAVPAGRSHQYEKLDQHPHHSHDDPRPHRNKDGWHSHAHKHAHAVFYSEYELHLPSGRTAGHRSLNKYYRQNLHSHPSPAERQEQLAIQEAASSEEETDERVIRRTERERGRAMMSRANGGLGMNGVTAEKRKEVAAIEKRARKVQERDTRKYQWHVNKQNNMQKHFRDPLLQ</sequence>
<proteinExistence type="inferred from homology"/>
<evidence type="ECO:0000313" key="12">
    <source>
        <dbReference type="Proteomes" id="UP000177625"/>
    </source>
</evidence>
<keyword evidence="3" id="KW-0690">Ribosome biogenesis</keyword>
<name>A0A1E1M2C2_RHYSE</name>
<organism evidence="11 12">
    <name type="scientific">Rhynchosporium secalis</name>
    <name type="common">Barley scald fungus</name>
    <dbReference type="NCBI Taxonomy" id="38038"/>
    <lineage>
        <taxon>Eukaryota</taxon>
        <taxon>Fungi</taxon>
        <taxon>Dikarya</taxon>
        <taxon>Ascomycota</taxon>
        <taxon>Pezizomycotina</taxon>
        <taxon>Leotiomycetes</taxon>
        <taxon>Helotiales</taxon>
        <taxon>Ploettnerulaceae</taxon>
        <taxon>Rhynchosporium</taxon>
    </lineage>
</organism>
<dbReference type="SMART" id="SM00355">
    <property type="entry name" value="ZnF_C2H2"/>
    <property type="match status" value="4"/>
</dbReference>
<evidence type="ECO:0000256" key="1">
    <source>
        <dbReference type="ARBA" id="ARBA00004496"/>
    </source>
</evidence>
<dbReference type="SUPFAM" id="SSF57667">
    <property type="entry name" value="beta-beta-alpha zinc fingers"/>
    <property type="match status" value="3"/>
</dbReference>
<accession>A0A1E1M2C2</accession>
<dbReference type="PANTHER" id="PTHR13182">
    <property type="entry name" value="ZINC FINGER PROTEIN 622"/>
    <property type="match status" value="1"/>
</dbReference>
<evidence type="ECO:0000256" key="4">
    <source>
        <dbReference type="ARBA" id="ARBA00022723"/>
    </source>
</evidence>
<dbReference type="InterPro" id="IPR041661">
    <property type="entry name" value="ZN622/Rei1/Reh1_Znf-C2H2"/>
</dbReference>
<evidence type="ECO:0000259" key="10">
    <source>
        <dbReference type="PROSITE" id="PS00028"/>
    </source>
</evidence>
<keyword evidence="7" id="KW-0862">Zinc</keyword>
<dbReference type="InterPro" id="IPR040025">
    <property type="entry name" value="Znf622/Rei1/Reh1"/>
</dbReference>
<evidence type="ECO:0000256" key="8">
    <source>
        <dbReference type="ARBA" id="ARBA00034126"/>
    </source>
</evidence>
<evidence type="ECO:0000256" key="7">
    <source>
        <dbReference type="ARBA" id="ARBA00022833"/>
    </source>
</evidence>
<feature type="compositionally biased region" description="Polar residues" evidence="9">
    <location>
        <begin position="12"/>
        <end position="24"/>
    </location>
</feature>
<reference evidence="12" key="1">
    <citation type="submission" date="2016-03" db="EMBL/GenBank/DDBJ databases">
        <authorList>
            <person name="Guldener U."/>
        </authorList>
    </citation>
    <scope>NUCLEOTIDE SEQUENCE [LARGE SCALE GENOMIC DNA]</scope>
</reference>
<comment type="subcellular location">
    <subcellularLocation>
        <location evidence="1">Cytoplasm</location>
    </subcellularLocation>
</comment>
<feature type="domain" description="C2H2-type" evidence="10">
    <location>
        <begin position="28"/>
        <end position="50"/>
    </location>
</feature>
<feature type="compositionally biased region" description="Basic and acidic residues" evidence="9">
    <location>
        <begin position="389"/>
        <end position="415"/>
    </location>
</feature>
<feature type="compositionally biased region" description="Acidic residues" evidence="9">
    <location>
        <begin position="322"/>
        <end position="332"/>
    </location>
</feature>
<dbReference type="SMART" id="SM00451">
    <property type="entry name" value="ZnF_U1"/>
    <property type="match status" value="2"/>
</dbReference>
<dbReference type="PROSITE" id="PS00028">
    <property type="entry name" value="ZINC_FINGER_C2H2_1"/>
    <property type="match status" value="2"/>
</dbReference>
<feature type="domain" description="C2H2-type" evidence="10">
    <location>
        <begin position="93"/>
        <end position="115"/>
    </location>
</feature>
<feature type="compositionally biased region" description="Basic and acidic residues" evidence="9">
    <location>
        <begin position="480"/>
        <end position="492"/>
    </location>
</feature>
<dbReference type="EMBL" id="FJVC01000118">
    <property type="protein sequence ID" value="CZT43263.1"/>
    <property type="molecule type" value="Genomic_DNA"/>
</dbReference>
<evidence type="ECO:0000256" key="5">
    <source>
        <dbReference type="ARBA" id="ARBA00022737"/>
    </source>
</evidence>
<gene>
    <name evidence="11" type="ORF">RSE6_03271</name>
</gene>
<feature type="compositionally biased region" description="Basic and acidic residues" evidence="9">
    <location>
        <begin position="188"/>
        <end position="197"/>
    </location>
</feature>
<dbReference type="GO" id="GO:0005737">
    <property type="term" value="C:cytoplasm"/>
    <property type="evidence" value="ECO:0007669"/>
    <property type="project" value="UniProtKB-SubCell"/>
</dbReference>
<feature type="region of interest" description="Disordered" evidence="9">
    <location>
        <begin position="468"/>
        <end position="508"/>
    </location>
</feature>
<dbReference type="GO" id="GO:0003676">
    <property type="term" value="F:nucleic acid binding"/>
    <property type="evidence" value="ECO:0007669"/>
    <property type="project" value="InterPro"/>
</dbReference>
<dbReference type="GO" id="GO:0008270">
    <property type="term" value="F:zinc ion binding"/>
    <property type="evidence" value="ECO:0007669"/>
    <property type="project" value="UniProtKB-KW"/>
</dbReference>
<dbReference type="AlphaFoldDB" id="A0A1E1M2C2"/>
<dbReference type="Pfam" id="PF12756">
    <property type="entry name" value="zf-C2H2_2"/>
    <property type="match status" value="1"/>
</dbReference>
<keyword evidence="6" id="KW-0863">Zinc-finger</keyword>
<protein>
    <submittedName>
        <fullName evidence="11">Related to YBR267w</fullName>
    </submittedName>
</protein>
<dbReference type="GO" id="GO:0030687">
    <property type="term" value="C:preribosome, large subunit precursor"/>
    <property type="evidence" value="ECO:0007669"/>
    <property type="project" value="TreeGrafter"/>
</dbReference>
<keyword evidence="2" id="KW-0963">Cytoplasm</keyword>
<feature type="region of interest" description="Disordered" evidence="9">
    <location>
        <begin position="165"/>
        <end position="211"/>
    </location>
</feature>
<dbReference type="InterPro" id="IPR036236">
    <property type="entry name" value="Znf_C2H2_sf"/>
</dbReference>
<keyword evidence="5" id="KW-0677">Repeat</keyword>
<feature type="region of interest" description="Disordered" evidence="9">
    <location>
        <begin position="522"/>
        <end position="553"/>
    </location>
</feature>
<evidence type="ECO:0000313" key="11">
    <source>
        <dbReference type="EMBL" id="CZT43263.1"/>
    </source>
</evidence>
<dbReference type="GO" id="GO:0042273">
    <property type="term" value="P:ribosomal large subunit biogenesis"/>
    <property type="evidence" value="ECO:0007669"/>
    <property type="project" value="TreeGrafter"/>
</dbReference>
<keyword evidence="4" id="KW-0479">Metal-binding</keyword>
<evidence type="ECO:0000256" key="2">
    <source>
        <dbReference type="ARBA" id="ARBA00022490"/>
    </source>
</evidence>
<evidence type="ECO:0000256" key="6">
    <source>
        <dbReference type="ARBA" id="ARBA00022771"/>
    </source>
</evidence>
<dbReference type="InterPro" id="IPR013087">
    <property type="entry name" value="Znf_C2H2_type"/>
</dbReference>
<dbReference type="Proteomes" id="UP000177625">
    <property type="component" value="Unassembled WGS sequence"/>
</dbReference>
<feature type="compositionally biased region" description="Basic and acidic residues" evidence="9">
    <location>
        <begin position="522"/>
        <end position="532"/>
    </location>
</feature>
<evidence type="ECO:0000256" key="3">
    <source>
        <dbReference type="ARBA" id="ARBA00022517"/>
    </source>
</evidence>
<dbReference type="InterPro" id="IPR003604">
    <property type="entry name" value="Matrin/U1-like-C_Znf_C2H2"/>
</dbReference>
<comment type="similarity">
    <text evidence="8">Belongs to the REI1 family.</text>
</comment>
<feature type="region of interest" description="Disordered" evidence="9">
    <location>
        <begin position="322"/>
        <end position="417"/>
    </location>
</feature>
<feature type="compositionally biased region" description="Acidic residues" evidence="9">
    <location>
        <begin position="355"/>
        <end position="379"/>
    </location>
</feature>